<evidence type="ECO:0000259" key="3">
    <source>
        <dbReference type="Pfam" id="PF01551"/>
    </source>
</evidence>
<dbReference type="AlphaFoldDB" id="A0A9D2F4L1"/>
<evidence type="ECO:0000313" key="5">
    <source>
        <dbReference type="Proteomes" id="UP000824031"/>
    </source>
</evidence>
<reference evidence="4" key="2">
    <citation type="submission" date="2021-04" db="EMBL/GenBank/DDBJ databases">
        <authorList>
            <person name="Gilroy R."/>
        </authorList>
    </citation>
    <scope>NUCLEOTIDE SEQUENCE</scope>
    <source>
        <strain evidence="4">3436</strain>
    </source>
</reference>
<organism evidence="4 5">
    <name type="scientific">Candidatus Gemmiger excrementavium</name>
    <dbReference type="NCBI Taxonomy" id="2838608"/>
    <lineage>
        <taxon>Bacteria</taxon>
        <taxon>Bacillati</taxon>
        <taxon>Bacillota</taxon>
        <taxon>Clostridia</taxon>
        <taxon>Eubacteriales</taxon>
        <taxon>Gemmiger</taxon>
    </lineage>
</organism>
<feature type="transmembrane region" description="Helical" evidence="2">
    <location>
        <begin position="12"/>
        <end position="32"/>
    </location>
</feature>
<sequence>MNHIKAFFREKGLYLICLALVFAATAAGILALRSVVNNLAGITRQQDLQEDSTWDQPDTTVTNPASDVPEPTSAPSAAPSAPASSSGAQSGSSAASSAQAAAAAPSASPAGSSALWQTKPLAEFSGNELVYNETLADWRTHNGADYAADPGDEVTPVCAGKVTTVDQDALWGGVVEITDADGGVWRYCGLTDVKVKAGESITAADTLGAVGSIPAEAHVEPHMHLEYLKEDKYQDPAVADE</sequence>
<feature type="region of interest" description="Disordered" evidence="1">
    <location>
        <begin position="46"/>
        <end position="92"/>
    </location>
</feature>
<protein>
    <submittedName>
        <fullName evidence="4">M23 family metallopeptidase</fullName>
    </submittedName>
</protein>
<evidence type="ECO:0000256" key="2">
    <source>
        <dbReference type="SAM" id="Phobius"/>
    </source>
</evidence>
<dbReference type="Proteomes" id="UP000824031">
    <property type="component" value="Unassembled WGS sequence"/>
</dbReference>
<dbReference type="InterPro" id="IPR016047">
    <property type="entry name" value="M23ase_b-sheet_dom"/>
</dbReference>
<dbReference type="CDD" id="cd12797">
    <property type="entry name" value="M23_peptidase"/>
    <property type="match status" value="1"/>
</dbReference>
<name>A0A9D2F4L1_9FIRM</name>
<dbReference type="PANTHER" id="PTHR21666">
    <property type="entry name" value="PEPTIDASE-RELATED"/>
    <property type="match status" value="1"/>
</dbReference>
<proteinExistence type="predicted"/>
<feature type="compositionally biased region" description="Polar residues" evidence="1">
    <location>
        <begin position="54"/>
        <end position="65"/>
    </location>
</feature>
<evidence type="ECO:0000313" key="4">
    <source>
        <dbReference type="EMBL" id="HIZ48820.1"/>
    </source>
</evidence>
<feature type="compositionally biased region" description="Low complexity" evidence="1">
    <location>
        <begin position="73"/>
        <end position="92"/>
    </location>
</feature>
<comment type="caution">
    <text evidence="4">The sequence shown here is derived from an EMBL/GenBank/DDBJ whole genome shotgun (WGS) entry which is preliminary data.</text>
</comment>
<accession>A0A9D2F4L1</accession>
<dbReference type="InterPro" id="IPR011055">
    <property type="entry name" value="Dup_hybrid_motif"/>
</dbReference>
<reference evidence="4" key="1">
    <citation type="journal article" date="2021" name="PeerJ">
        <title>Extensive microbial diversity within the chicken gut microbiome revealed by metagenomics and culture.</title>
        <authorList>
            <person name="Gilroy R."/>
            <person name="Ravi A."/>
            <person name="Getino M."/>
            <person name="Pursley I."/>
            <person name="Horton D.L."/>
            <person name="Alikhan N.F."/>
            <person name="Baker D."/>
            <person name="Gharbi K."/>
            <person name="Hall N."/>
            <person name="Watson M."/>
            <person name="Adriaenssens E.M."/>
            <person name="Foster-Nyarko E."/>
            <person name="Jarju S."/>
            <person name="Secka A."/>
            <person name="Antonio M."/>
            <person name="Oren A."/>
            <person name="Chaudhuri R.R."/>
            <person name="La Ragione R."/>
            <person name="Hildebrand F."/>
            <person name="Pallen M.J."/>
        </authorList>
    </citation>
    <scope>NUCLEOTIDE SEQUENCE</scope>
    <source>
        <strain evidence="4">3436</strain>
    </source>
</reference>
<feature type="domain" description="M23ase beta-sheet core" evidence="3">
    <location>
        <begin position="140"/>
        <end position="236"/>
    </location>
</feature>
<dbReference type="InterPro" id="IPR050570">
    <property type="entry name" value="Cell_wall_metabolism_enzyme"/>
</dbReference>
<evidence type="ECO:0000256" key="1">
    <source>
        <dbReference type="SAM" id="MobiDB-lite"/>
    </source>
</evidence>
<keyword evidence="2" id="KW-0472">Membrane</keyword>
<dbReference type="Pfam" id="PF01551">
    <property type="entry name" value="Peptidase_M23"/>
    <property type="match status" value="1"/>
</dbReference>
<dbReference type="GO" id="GO:0004222">
    <property type="term" value="F:metalloendopeptidase activity"/>
    <property type="evidence" value="ECO:0007669"/>
    <property type="project" value="TreeGrafter"/>
</dbReference>
<keyword evidence="2" id="KW-0812">Transmembrane</keyword>
<dbReference type="EMBL" id="DXBO01000131">
    <property type="protein sequence ID" value="HIZ48820.1"/>
    <property type="molecule type" value="Genomic_DNA"/>
</dbReference>
<gene>
    <name evidence="4" type="ORF">H9810_08885</name>
</gene>
<keyword evidence="2" id="KW-1133">Transmembrane helix</keyword>
<dbReference type="SUPFAM" id="SSF51261">
    <property type="entry name" value="Duplicated hybrid motif"/>
    <property type="match status" value="1"/>
</dbReference>
<dbReference type="PANTHER" id="PTHR21666:SF270">
    <property type="entry name" value="MUREIN HYDROLASE ACTIVATOR ENVC"/>
    <property type="match status" value="1"/>
</dbReference>
<dbReference type="Gene3D" id="2.70.70.10">
    <property type="entry name" value="Glucose Permease (Domain IIA)"/>
    <property type="match status" value="1"/>
</dbReference>